<dbReference type="EMBL" id="MN740747">
    <property type="protein sequence ID" value="QHU09921.1"/>
    <property type="molecule type" value="Genomic_DNA"/>
</dbReference>
<name>A0A6C0JYC1_9ZZZZ</name>
<evidence type="ECO:0000313" key="1">
    <source>
        <dbReference type="EMBL" id="QHU09921.1"/>
    </source>
</evidence>
<accession>A0A6C0JYC1</accession>
<dbReference type="Pfam" id="PF19063">
    <property type="entry name" value="DUF5759"/>
    <property type="match status" value="1"/>
</dbReference>
<protein>
    <submittedName>
        <fullName evidence="1">Uncharacterized protein</fullName>
    </submittedName>
</protein>
<sequence length="131" mass="15291">MSMLKAREVWNQQEERRLNRMAAMSPVMAQIQAKIRQQAVHQANAPYIVYEVPTYVFGYPLFSVSEAMEFLVKEYTAAGYWVWIVDQKYLLISWVKPVKTKDIGRPMLATNYRPQVYDPSMMSFTAKDPSE</sequence>
<reference evidence="1" key="1">
    <citation type="journal article" date="2020" name="Nature">
        <title>Giant virus diversity and host interactions through global metagenomics.</title>
        <authorList>
            <person name="Schulz F."/>
            <person name="Roux S."/>
            <person name="Paez-Espino D."/>
            <person name="Jungbluth S."/>
            <person name="Walsh D.A."/>
            <person name="Denef V.J."/>
            <person name="McMahon K.D."/>
            <person name="Konstantinidis K.T."/>
            <person name="Eloe-Fadrosh E.A."/>
            <person name="Kyrpides N.C."/>
            <person name="Woyke T."/>
        </authorList>
    </citation>
    <scope>NUCLEOTIDE SEQUENCE</scope>
    <source>
        <strain evidence="1">GVMAG-S-1101164-164</strain>
    </source>
</reference>
<dbReference type="InterPro" id="IPR043977">
    <property type="entry name" value="DUF5759"/>
</dbReference>
<proteinExistence type="predicted"/>
<organism evidence="1">
    <name type="scientific">viral metagenome</name>
    <dbReference type="NCBI Taxonomy" id="1070528"/>
    <lineage>
        <taxon>unclassified sequences</taxon>
        <taxon>metagenomes</taxon>
        <taxon>organismal metagenomes</taxon>
    </lineage>
</organism>
<dbReference type="AlphaFoldDB" id="A0A6C0JYC1"/>